<dbReference type="Pfam" id="PF02515">
    <property type="entry name" value="CoA_transf_3"/>
    <property type="match status" value="3"/>
</dbReference>
<reference evidence="3" key="1">
    <citation type="submission" date="2020-12" db="EMBL/GenBank/DDBJ databases">
        <title>Genomic characterization of non-nitrogen-fixing Frankia strains.</title>
        <authorList>
            <person name="Carlos-Shanley C."/>
            <person name="Guerra T."/>
            <person name="Hahn D."/>
        </authorList>
    </citation>
    <scope>NUCLEOTIDE SEQUENCE</scope>
    <source>
        <strain evidence="3">CN6</strain>
    </source>
</reference>
<proteinExistence type="predicted"/>
<keyword evidence="4" id="KW-1185">Reference proteome</keyword>
<dbReference type="InterPro" id="IPR003673">
    <property type="entry name" value="CoA-Trfase_fam_III"/>
</dbReference>
<accession>A0A937RBT4</accession>
<name>A0A937RBT4_9ACTN</name>
<keyword evidence="1 3" id="KW-0808">Transferase</keyword>
<dbReference type="InterPro" id="IPR044855">
    <property type="entry name" value="CoA-Trfase_III_dom3_sf"/>
</dbReference>
<evidence type="ECO:0000313" key="3">
    <source>
        <dbReference type="EMBL" id="MBL7627397.1"/>
    </source>
</evidence>
<dbReference type="Gene3D" id="3.40.50.10540">
    <property type="entry name" value="Crotonobetainyl-coa:carnitine coa-transferase, domain 1"/>
    <property type="match status" value="2"/>
</dbReference>
<organism evidence="3 4">
    <name type="scientific">Frankia nepalensis</name>
    <dbReference type="NCBI Taxonomy" id="1836974"/>
    <lineage>
        <taxon>Bacteria</taxon>
        <taxon>Bacillati</taxon>
        <taxon>Actinomycetota</taxon>
        <taxon>Actinomycetes</taxon>
        <taxon>Frankiales</taxon>
        <taxon>Frankiaceae</taxon>
        <taxon>Frankia</taxon>
    </lineage>
</organism>
<feature type="region of interest" description="Disordered" evidence="2">
    <location>
        <begin position="317"/>
        <end position="356"/>
    </location>
</feature>
<comment type="caution">
    <text evidence="3">The sequence shown here is derived from an EMBL/GenBank/DDBJ whole genome shotgun (WGS) entry which is preliminary data.</text>
</comment>
<dbReference type="InterPro" id="IPR023606">
    <property type="entry name" value="CoA-Trfase_III_dom_1_sf"/>
</dbReference>
<gene>
    <name evidence="3" type="ORF">I7412_09485</name>
</gene>
<dbReference type="Gene3D" id="3.30.1540.10">
    <property type="entry name" value="formyl-coa transferase, domain 3"/>
    <property type="match status" value="2"/>
</dbReference>
<dbReference type="PANTHER" id="PTHR48207:SF3">
    <property type="entry name" value="SUCCINATE--HYDROXYMETHYLGLUTARATE COA-TRANSFERASE"/>
    <property type="match status" value="1"/>
</dbReference>
<evidence type="ECO:0000256" key="1">
    <source>
        <dbReference type="ARBA" id="ARBA00022679"/>
    </source>
</evidence>
<dbReference type="GO" id="GO:0008410">
    <property type="term" value="F:CoA-transferase activity"/>
    <property type="evidence" value="ECO:0007669"/>
    <property type="project" value="TreeGrafter"/>
</dbReference>
<dbReference type="AlphaFoldDB" id="A0A937RBT4"/>
<dbReference type="PANTHER" id="PTHR48207">
    <property type="entry name" value="SUCCINATE--HYDROXYMETHYLGLUTARATE COA-TRANSFERASE"/>
    <property type="match status" value="1"/>
</dbReference>
<dbReference type="EMBL" id="JAEACQ010000160">
    <property type="protein sequence ID" value="MBL7627397.1"/>
    <property type="molecule type" value="Genomic_DNA"/>
</dbReference>
<protein>
    <submittedName>
        <fullName evidence="3">CoA transferase</fullName>
    </submittedName>
</protein>
<dbReference type="SUPFAM" id="SSF89796">
    <property type="entry name" value="CoA-transferase family III (CaiB/BaiF)"/>
    <property type="match status" value="2"/>
</dbReference>
<dbReference type="InterPro" id="IPR050483">
    <property type="entry name" value="CoA-transferase_III_domain"/>
</dbReference>
<evidence type="ECO:0000256" key="2">
    <source>
        <dbReference type="SAM" id="MobiDB-lite"/>
    </source>
</evidence>
<sequence>MPAQGPTELSMSEATARPLAGVRVLDRTSGIAGPYCTKLLTDAGADVVIVEPVDDPGRSRESGALFEFLNAGKRSVADDTDLLGLADVLVTSDPADVGLARVVVTVTPFGVDGPWAGRPWTEFTLQAACGSTGSRGFPEDPPVPAGNRLGEWITGTYAALAAVAALRTGRPEHVDVAMLDCMATSMSTYPSVFAQMAGWPPVVGTGRRVEIPSVLPASDGFVTVTTNSATQFQDFCVQVGRPEWSADGGLARAVSRFARRDEFLAGVHAYSTARTSAEVLAEASDFRIPAGPVLHGANVADFEQFVARGVFRRSASGRFRQPRPPYLLGGRQAPPPGTVPSPRSDAVGWEPRGAPPQRDGLPLAGLRVLDCTAWWAGPAATSLLGALGADVIKVESVGRPDQMRYVSVRPPTEDRWWEWGPVFHAANVNKRAVTLDLNTPRGVSLFERLASTADVVVENYTPRVMEQFGLGWDRLREVNPALVMMRMPAFGLDGPWRDRTGFAQTIESITGLAWLTGSPAGPPLLVGGACDPLAGVHAVFAALLATRVRDTTGTGVHVEVAMVEAALNAAIEPHLEYEVNGTLLSRQGARSRLAAPQGVYRCAGEDQWVALSVADDAQWERLRHHLGWRDDATLALAAARHDRHDELDGRLGEWFAGREAATAAEEISALGVPAEVVIAARDMVRNPQLRHRGLFETEDHPVTGRTRLPTLPFRFASVPAWLRLRSPTLGEHNEAVLGEVAGPDELRALRGDGAIGDRVRG</sequence>
<evidence type="ECO:0000313" key="4">
    <source>
        <dbReference type="Proteomes" id="UP000604475"/>
    </source>
</evidence>
<dbReference type="Proteomes" id="UP000604475">
    <property type="component" value="Unassembled WGS sequence"/>
</dbReference>